<dbReference type="VEuPathDB" id="TrichDB:TVAG_273230"/>
<accession>A2EZU9</accession>
<dbReference type="InParanoid" id="A2EZU9"/>
<dbReference type="VEuPathDB" id="TrichDB:TVAGG3_0197340"/>
<keyword evidence="2" id="KW-1185">Reference proteome</keyword>
<dbReference type="RefSeq" id="XP_001314359.1">
    <property type="nucleotide sequence ID" value="XM_001314340.1"/>
</dbReference>
<dbReference type="Proteomes" id="UP000001542">
    <property type="component" value="Unassembled WGS sequence"/>
</dbReference>
<reference evidence="1" key="2">
    <citation type="journal article" date="2007" name="Science">
        <title>Draft genome sequence of the sexually transmitted pathogen Trichomonas vaginalis.</title>
        <authorList>
            <person name="Carlton J.M."/>
            <person name="Hirt R.P."/>
            <person name="Silva J.C."/>
            <person name="Delcher A.L."/>
            <person name="Schatz M."/>
            <person name="Zhao Q."/>
            <person name="Wortman J.R."/>
            <person name="Bidwell S.L."/>
            <person name="Alsmark U.C.M."/>
            <person name="Besteiro S."/>
            <person name="Sicheritz-Ponten T."/>
            <person name="Noel C.J."/>
            <person name="Dacks J.B."/>
            <person name="Foster P.G."/>
            <person name="Simillion C."/>
            <person name="Van de Peer Y."/>
            <person name="Miranda-Saavedra D."/>
            <person name="Barton G.J."/>
            <person name="Westrop G.D."/>
            <person name="Mueller S."/>
            <person name="Dessi D."/>
            <person name="Fiori P.L."/>
            <person name="Ren Q."/>
            <person name="Paulsen I."/>
            <person name="Zhang H."/>
            <person name="Bastida-Corcuera F.D."/>
            <person name="Simoes-Barbosa A."/>
            <person name="Brown M.T."/>
            <person name="Hayes R.D."/>
            <person name="Mukherjee M."/>
            <person name="Okumura C.Y."/>
            <person name="Schneider R."/>
            <person name="Smith A.J."/>
            <person name="Vanacova S."/>
            <person name="Villalvazo M."/>
            <person name="Haas B.J."/>
            <person name="Pertea M."/>
            <person name="Feldblyum T.V."/>
            <person name="Utterback T.R."/>
            <person name="Shu C.L."/>
            <person name="Osoegawa K."/>
            <person name="de Jong P.J."/>
            <person name="Hrdy I."/>
            <person name="Horvathova L."/>
            <person name="Zubacova Z."/>
            <person name="Dolezal P."/>
            <person name="Malik S.B."/>
            <person name="Logsdon J.M. Jr."/>
            <person name="Henze K."/>
            <person name="Gupta A."/>
            <person name="Wang C.C."/>
            <person name="Dunne R.L."/>
            <person name="Upcroft J.A."/>
            <person name="Upcroft P."/>
            <person name="White O."/>
            <person name="Salzberg S.L."/>
            <person name="Tang P."/>
            <person name="Chiu C.-H."/>
            <person name="Lee Y.-S."/>
            <person name="Embley T.M."/>
            <person name="Coombs G.H."/>
            <person name="Mottram J.C."/>
            <person name="Tachezy J."/>
            <person name="Fraser-Liggett C.M."/>
            <person name="Johnson P.J."/>
        </authorList>
    </citation>
    <scope>NUCLEOTIDE SEQUENCE [LARGE SCALE GENOMIC DNA]</scope>
    <source>
        <strain evidence="1">G3</strain>
    </source>
</reference>
<dbReference type="EMBL" id="DS113556">
    <property type="protein sequence ID" value="EAY01812.1"/>
    <property type="molecule type" value="Genomic_DNA"/>
</dbReference>
<name>A2EZU9_TRIV3</name>
<evidence type="ECO:0000313" key="2">
    <source>
        <dbReference type="Proteomes" id="UP000001542"/>
    </source>
</evidence>
<evidence type="ECO:0000313" key="1">
    <source>
        <dbReference type="EMBL" id="EAY01812.1"/>
    </source>
</evidence>
<protein>
    <submittedName>
        <fullName evidence="1">Uncharacterized protein</fullName>
    </submittedName>
</protein>
<gene>
    <name evidence="1" type="ORF">TVAG_273230</name>
</gene>
<dbReference type="AlphaFoldDB" id="A2EZU9"/>
<proteinExistence type="predicted"/>
<dbReference type="KEGG" id="tva:4759641"/>
<sequence>MSLDYITDKMSDYAEVKSTPVLENIKWIRIMPSFTFSLTIKLYNKNDFTDDFSDGFFGYYNRDENNYFVKTADENNVYMASKGLNTLYIAPNQKVVIAFPYSNIMFVHFSKNDLFYENGDKISHMIKNLSDNITIKPDSRPRLIEFSFIRYYADSRLNVFLYNLPSKYIYIKTNKSVDLYNQMTIHCGTLTSKMSRFRVRTRDLYDSERTKEYTFDYLIHEINPWILIEKSNEENLTIIKERDDLPRSLVISDINESSDIIYTTDLLYHVKPSKNYNFDLEANQQVLVMQDSFGLNNKSMFVFLTNEKFYNEKGEELPQYFEMTTDAVFIQAPNKKVTLSFMIQNITNLENYLIFTYPSEKNIMINSKIINYPATISIFIPKEDETLYDISGPISDKKSITEYDYKRIEVHLKRYDYIKILGKSNTNDRMSLLITNITSDIFEEEKPNGIYLVYYSSLGYNKIEIPDNELVLIHPPLGCEKYDLILLSSNSFVDDKGLTIPEKSENRMSSFYVKGNSNSRSFTFAIIDKSYIDYTLFIFNFDKSYFFDEQVAEINKTYSITYINTAPNTQPHIFDYGIKDSFETYSYENNGVSTEIFNFTLTEKNFFIIQLRQSFDRSRYSSHYSISNINNNKIYLDVTKININANANMEKQEIRLNNEANTLIHLIGET</sequence>
<reference evidence="1" key="1">
    <citation type="submission" date="2006-10" db="EMBL/GenBank/DDBJ databases">
        <authorList>
            <person name="Amadeo P."/>
            <person name="Zhao Q."/>
            <person name="Wortman J."/>
            <person name="Fraser-Liggett C."/>
            <person name="Carlton J."/>
        </authorList>
    </citation>
    <scope>NUCLEOTIDE SEQUENCE</scope>
    <source>
        <strain evidence="1">G3</strain>
    </source>
</reference>
<organism evidence="1 2">
    <name type="scientific">Trichomonas vaginalis (strain ATCC PRA-98 / G3)</name>
    <dbReference type="NCBI Taxonomy" id="412133"/>
    <lineage>
        <taxon>Eukaryota</taxon>
        <taxon>Metamonada</taxon>
        <taxon>Parabasalia</taxon>
        <taxon>Trichomonadida</taxon>
        <taxon>Trichomonadidae</taxon>
        <taxon>Trichomonas</taxon>
    </lineage>
</organism>